<keyword evidence="2" id="KW-0812">Transmembrane</keyword>
<comment type="caution">
    <text evidence="3">The sequence shown here is derived from an EMBL/GenBank/DDBJ whole genome shotgun (WGS) entry which is preliminary data.</text>
</comment>
<dbReference type="AlphaFoldDB" id="A0ABD6EBY4"/>
<feature type="transmembrane region" description="Helical" evidence="2">
    <location>
        <begin position="86"/>
        <end position="104"/>
    </location>
</feature>
<keyword evidence="1" id="KW-0175">Coiled coil</keyword>
<reference evidence="3 4" key="1">
    <citation type="submission" date="2024-08" db="EMBL/GenBank/DDBJ databases">
        <title>Gnathostoma spinigerum genome.</title>
        <authorList>
            <person name="Gonzalez-Bertolin B."/>
            <person name="Monzon S."/>
            <person name="Zaballos A."/>
            <person name="Jimenez P."/>
            <person name="Dekumyoy P."/>
            <person name="Varona S."/>
            <person name="Cuesta I."/>
            <person name="Sumanam S."/>
            <person name="Adisakwattana P."/>
            <person name="Gasser R.B."/>
            <person name="Hernandez-Gonzalez A."/>
            <person name="Young N.D."/>
            <person name="Perteguer M.J."/>
        </authorList>
    </citation>
    <scope>NUCLEOTIDE SEQUENCE [LARGE SCALE GENOMIC DNA]</scope>
    <source>
        <strain evidence="3">AL3</strain>
        <tissue evidence="3">Liver</tissue>
    </source>
</reference>
<evidence type="ECO:0000256" key="1">
    <source>
        <dbReference type="SAM" id="Coils"/>
    </source>
</evidence>
<proteinExistence type="predicted"/>
<gene>
    <name evidence="3" type="ORF">AB6A40_003864</name>
</gene>
<keyword evidence="2" id="KW-0472">Membrane</keyword>
<protein>
    <submittedName>
        <fullName evidence="3">Uncharacterized protein</fullName>
    </submittedName>
</protein>
<organism evidence="3 4">
    <name type="scientific">Gnathostoma spinigerum</name>
    <dbReference type="NCBI Taxonomy" id="75299"/>
    <lineage>
        <taxon>Eukaryota</taxon>
        <taxon>Metazoa</taxon>
        <taxon>Ecdysozoa</taxon>
        <taxon>Nematoda</taxon>
        <taxon>Chromadorea</taxon>
        <taxon>Rhabditida</taxon>
        <taxon>Spirurina</taxon>
        <taxon>Gnathostomatomorpha</taxon>
        <taxon>Gnathostomatoidea</taxon>
        <taxon>Gnathostomatidae</taxon>
        <taxon>Gnathostoma</taxon>
    </lineage>
</organism>
<feature type="coiled-coil region" evidence="1">
    <location>
        <begin position="56"/>
        <end position="86"/>
    </location>
</feature>
<keyword evidence="2" id="KW-1133">Transmembrane helix</keyword>
<evidence type="ECO:0000313" key="3">
    <source>
        <dbReference type="EMBL" id="MFH4977155.1"/>
    </source>
</evidence>
<accession>A0ABD6EBY4</accession>
<evidence type="ECO:0000313" key="4">
    <source>
        <dbReference type="Proteomes" id="UP001608902"/>
    </source>
</evidence>
<dbReference type="EMBL" id="JBGFUD010002096">
    <property type="protein sequence ID" value="MFH4977155.1"/>
    <property type="molecule type" value="Genomic_DNA"/>
</dbReference>
<keyword evidence="4" id="KW-1185">Reference proteome</keyword>
<sequence length="105" mass="12073">MEMHFSIFECALCRRPCSSSVKLAKNYIVDAIIQSVIDIGNDGSVPVLDDNLLFINKRLNKELRDAERLNLELHESLEREKNLKDLAILCICGIVSSVFIIYWWC</sequence>
<dbReference type="Proteomes" id="UP001608902">
    <property type="component" value="Unassembled WGS sequence"/>
</dbReference>
<name>A0ABD6EBY4_9BILA</name>
<evidence type="ECO:0000256" key="2">
    <source>
        <dbReference type="SAM" id="Phobius"/>
    </source>
</evidence>